<proteinExistence type="predicted"/>
<feature type="compositionally biased region" description="Basic and acidic residues" evidence="1">
    <location>
        <begin position="50"/>
        <end position="75"/>
    </location>
</feature>
<protein>
    <submittedName>
        <fullName evidence="2">Uncharacterized protein</fullName>
    </submittedName>
</protein>
<dbReference type="EMBL" id="JAMKBJ010000013">
    <property type="protein sequence ID" value="MCZ8538154.1"/>
    <property type="molecule type" value="Genomic_DNA"/>
</dbReference>
<name>A0A9X3RER8_9BACL</name>
<keyword evidence="3" id="KW-1185">Reference proteome</keyword>
<organism evidence="2 3">
    <name type="scientific">Paenisporosarcina quisquiliarum</name>
    <dbReference type="NCBI Taxonomy" id="365346"/>
    <lineage>
        <taxon>Bacteria</taxon>
        <taxon>Bacillati</taxon>
        <taxon>Bacillota</taxon>
        <taxon>Bacilli</taxon>
        <taxon>Bacillales</taxon>
        <taxon>Caryophanaceae</taxon>
        <taxon>Paenisporosarcina</taxon>
    </lineage>
</organism>
<evidence type="ECO:0000313" key="3">
    <source>
        <dbReference type="Proteomes" id="UP001152173"/>
    </source>
</evidence>
<reference evidence="2" key="1">
    <citation type="submission" date="2022-05" db="EMBL/GenBank/DDBJ databases">
        <authorList>
            <person name="Colautti A."/>
            <person name="Iacumin L."/>
        </authorList>
    </citation>
    <scope>NUCLEOTIDE SEQUENCE</scope>
    <source>
        <strain evidence="2">SK 55</strain>
    </source>
</reference>
<dbReference type="Proteomes" id="UP001152173">
    <property type="component" value="Unassembled WGS sequence"/>
</dbReference>
<feature type="compositionally biased region" description="Basic and acidic residues" evidence="1">
    <location>
        <begin position="1"/>
        <end position="39"/>
    </location>
</feature>
<evidence type="ECO:0000256" key="1">
    <source>
        <dbReference type="SAM" id="MobiDB-lite"/>
    </source>
</evidence>
<gene>
    <name evidence="2" type="ORF">M9R32_13235</name>
</gene>
<sequence length="75" mass="8882">MTNKPFEDKERENQKGRKLDNPDVVETDKESLFDMHEDMQTVDAVPVEELNQKVKDEENKRHSKDTSSSEERYPE</sequence>
<feature type="region of interest" description="Disordered" evidence="1">
    <location>
        <begin position="1"/>
        <end position="75"/>
    </location>
</feature>
<evidence type="ECO:0000313" key="2">
    <source>
        <dbReference type="EMBL" id="MCZ8538154.1"/>
    </source>
</evidence>
<dbReference type="RefSeq" id="WP_269927227.1">
    <property type="nucleotide sequence ID" value="NZ_JAMKBJ010000013.1"/>
</dbReference>
<accession>A0A9X3RER8</accession>
<dbReference type="AlphaFoldDB" id="A0A9X3RER8"/>
<comment type="caution">
    <text evidence="2">The sequence shown here is derived from an EMBL/GenBank/DDBJ whole genome shotgun (WGS) entry which is preliminary data.</text>
</comment>